<gene>
    <name evidence="5 8" type="primary">hrcA</name>
    <name evidence="8" type="ORF">R0G89_01085</name>
</gene>
<dbReference type="InterPro" id="IPR021153">
    <property type="entry name" value="HrcA_C"/>
</dbReference>
<feature type="domain" description="Winged helix-turn-helix transcription repressor HrcA DNA-binding" evidence="7">
    <location>
        <begin position="2"/>
        <end position="70"/>
    </location>
</feature>
<dbReference type="HAMAP" id="MF_00081">
    <property type="entry name" value="HrcA"/>
    <property type="match status" value="1"/>
</dbReference>
<dbReference type="Gene3D" id="3.30.450.40">
    <property type="match status" value="1"/>
</dbReference>
<dbReference type="InterPro" id="IPR036388">
    <property type="entry name" value="WH-like_DNA-bd_sf"/>
</dbReference>
<evidence type="ECO:0000256" key="5">
    <source>
        <dbReference type="HAMAP-Rule" id="MF_00081"/>
    </source>
</evidence>
<reference evidence="8" key="1">
    <citation type="journal article" date="2023" name="PeerJ">
        <title>Selection and evaluation of lactic acid bacteria from chicken feces in Thailand as potential probiotics.</title>
        <authorList>
            <person name="Khurajog B."/>
            <person name="Disastra Y."/>
            <person name="Lawwyne L.D."/>
            <person name="Sirichokchatchawan W."/>
            <person name="Niyomtham W."/>
            <person name="Yindee J."/>
            <person name="Hampson D.J."/>
            <person name="Prapasarakul N."/>
        </authorList>
    </citation>
    <scope>NUCLEOTIDE SEQUENCE</scope>
    <source>
        <strain evidence="8">BF9</strain>
    </source>
</reference>
<comment type="function">
    <text evidence="5">Negative regulator of class I heat shock genes (grpE-dnaK-dnaJ and groELS operons). Prevents heat-shock induction of these operons.</text>
</comment>
<dbReference type="GO" id="GO:0003677">
    <property type="term" value="F:DNA binding"/>
    <property type="evidence" value="ECO:0007669"/>
    <property type="project" value="InterPro"/>
</dbReference>
<keyword evidence="3 5" id="KW-0346">Stress response</keyword>
<sequence length="346" mass="38911">MLTDRELLILEEIVQEYTENGKPIGSKTVMNNLPIKVSSATIRNDMAKLEDLGLIEKTHSSSGRVPSLMGYRYYVDHLLRPEEVDQTEALQIQRGLATHFQEVDDIVRTSAEMLSNLTHYTALTLKPEQKGATLDGFRMVPLGGNQVMLILVSSNGDVTSQQFSIPHEMNGETLERVVCIMNDRLVGKTLSQVYYHLRTDIPQVVEKYLQSDAGVLDVFQDIVTRSTRDRYFVGGKLNVLNFSKNVDVNSLRGLLTLFNENEQIDGLLGNKRSDLDVKIGDELSNALLKDFSLITATYDVGSRGKGLIAILGPTSMQYSKTLGLINTFRYQLSHRMLQYYKHLDDS</sequence>
<dbReference type="InterPro" id="IPR002571">
    <property type="entry name" value="HrcA"/>
</dbReference>
<dbReference type="InterPro" id="IPR029016">
    <property type="entry name" value="GAF-like_dom_sf"/>
</dbReference>
<proteinExistence type="inferred from homology"/>
<name>A0AAW8YFH4_PEDAC</name>
<evidence type="ECO:0000259" key="6">
    <source>
        <dbReference type="Pfam" id="PF01628"/>
    </source>
</evidence>
<dbReference type="SUPFAM" id="SSF46785">
    <property type="entry name" value="Winged helix' DNA-binding domain"/>
    <property type="match status" value="1"/>
</dbReference>
<evidence type="ECO:0000313" key="9">
    <source>
        <dbReference type="Proteomes" id="UP001280897"/>
    </source>
</evidence>
<keyword evidence="1 5" id="KW-0678">Repressor</keyword>
<dbReference type="Pfam" id="PF01628">
    <property type="entry name" value="HrcA"/>
    <property type="match status" value="1"/>
</dbReference>
<dbReference type="NCBIfam" id="TIGR00331">
    <property type="entry name" value="hrcA"/>
    <property type="match status" value="1"/>
</dbReference>
<dbReference type="RefSeq" id="WP_160185508.1">
    <property type="nucleotide sequence ID" value="NZ_CP096031.1"/>
</dbReference>
<dbReference type="AlphaFoldDB" id="A0AAW8YFH4"/>
<protein>
    <recommendedName>
        <fullName evidence="5">Heat-inducible transcription repressor HrcA</fullName>
    </recommendedName>
</protein>
<dbReference type="PANTHER" id="PTHR34824:SF1">
    <property type="entry name" value="HEAT-INDUCIBLE TRANSCRIPTION REPRESSOR HRCA"/>
    <property type="match status" value="1"/>
</dbReference>
<dbReference type="EMBL" id="JAWJAV010000001">
    <property type="protein sequence ID" value="MDV2620331.1"/>
    <property type="molecule type" value="Genomic_DNA"/>
</dbReference>
<comment type="caution">
    <text evidence="8">The sequence shown here is derived from an EMBL/GenBank/DDBJ whole genome shotgun (WGS) entry which is preliminary data.</text>
</comment>
<reference evidence="8" key="2">
    <citation type="submission" date="2023-10" db="EMBL/GenBank/DDBJ databases">
        <authorList>
            <person name="Khurajog B."/>
        </authorList>
    </citation>
    <scope>NUCLEOTIDE SEQUENCE</scope>
    <source>
        <strain evidence="8">BF9</strain>
    </source>
</reference>
<keyword evidence="4 5" id="KW-0804">Transcription</keyword>
<accession>A0AAW8YFH4</accession>
<keyword evidence="2 5" id="KW-0805">Transcription regulation</keyword>
<dbReference type="Gene3D" id="3.30.390.60">
    <property type="entry name" value="Heat-inducible transcription repressor hrca homolog, domain 3"/>
    <property type="match status" value="1"/>
</dbReference>
<evidence type="ECO:0000313" key="8">
    <source>
        <dbReference type="EMBL" id="MDV2620331.1"/>
    </source>
</evidence>
<organism evidence="8 9">
    <name type="scientific">Pediococcus acidilactici</name>
    <dbReference type="NCBI Taxonomy" id="1254"/>
    <lineage>
        <taxon>Bacteria</taxon>
        <taxon>Bacillati</taxon>
        <taxon>Bacillota</taxon>
        <taxon>Bacilli</taxon>
        <taxon>Lactobacillales</taxon>
        <taxon>Lactobacillaceae</taxon>
        <taxon>Pediococcus</taxon>
        <taxon>Pediococcus acidilactici group</taxon>
    </lineage>
</organism>
<dbReference type="Proteomes" id="UP001280897">
    <property type="component" value="Unassembled WGS sequence"/>
</dbReference>
<dbReference type="GO" id="GO:0045892">
    <property type="term" value="P:negative regulation of DNA-templated transcription"/>
    <property type="evidence" value="ECO:0007669"/>
    <property type="project" value="UniProtKB-UniRule"/>
</dbReference>
<dbReference type="InterPro" id="IPR023120">
    <property type="entry name" value="WHTH_transcript_rep_HrcA_IDD"/>
</dbReference>
<dbReference type="PIRSF" id="PIRSF005485">
    <property type="entry name" value="HrcA"/>
    <property type="match status" value="1"/>
</dbReference>
<dbReference type="InterPro" id="IPR036390">
    <property type="entry name" value="WH_DNA-bd_sf"/>
</dbReference>
<dbReference type="Pfam" id="PF03444">
    <property type="entry name" value="WHD_HrcA"/>
    <property type="match status" value="1"/>
</dbReference>
<dbReference type="InterPro" id="IPR005104">
    <property type="entry name" value="WHTH_HrcA_DNA-bd"/>
</dbReference>
<comment type="similarity">
    <text evidence="5">Belongs to the HrcA family.</text>
</comment>
<evidence type="ECO:0000256" key="2">
    <source>
        <dbReference type="ARBA" id="ARBA00023015"/>
    </source>
</evidence>
<evidence type="ECO:0000256" key="4">
    <source>
        <dbReference type="ARBA" id="ARBA00023163"/>
    </source>
</evidence>
<evidence type="ECO:0000259" key="7">
    <source>
        <dbReference type="Pfam" id="PF03444"/>
    </source>
</evidence>
<feature type="domain" description="Heat-inducible transcription repressor HrcA C-terminal" evidence="6">
    <location>
        <begin position="104"/>
        <end position="321"/>
    </location>
</feature>
<evidence type="ECO:0000256" key="1">
    <source>
        <dbReference type="ARBA" id="ARBA00022491"/>
    </source>
</evidence>
<dbReference type="PANTHER" id="PTHR34824">
    <property type="entry name" value="HEAT-INDUCIBLE TRANSCRIPTION REPRESSOR HRCA"/>
    <property type="match status" value="1"/>
</dbReference>
<dbReference type="Gene3D" id="1.10.10.10">
    <property type="entry name" value="Winged helix-like DNA-binding domain superfamily/Winged helix DNA-binding domain"/>
    <property type="match status" value="1"/>
</dbReference>
<dbReference type="SUPFAM" id="SSF55781">
    <property type="entry name" value="GAF domain-like"/>
    <property type="match status" value="1"/>
</dbReference>
<evidence type="ECO:0000256" key="3">
    <source>
        <dbReference type="ARBA" id="ARBA00023016"/>
    </source>
</evidence>